<sequence>MNFSKSNGIWKSITDCRTSFTPMTGLDRQVWEQIRFDDFIQGCILLQALTDMRRCYDRDQDD</sequence>
<organism evidence="1 2">
    <name type="scientific">Nyctereutes procyonoides</name>
    <name type="common">Raccoon dog</name>
    <name type="synonym">Canis procyonoides</name>
    <dbReference type="NCBI Taxonomy" id="34880"/>
    <lineage>
        <taxon>Eukaryota</taxon>
        <taxon>Metazoa</taxon>
        <taxon>Chordata</taxon>
        <taxon>Craniata</taxon>
        <taxon>Vertebrata</taxon>
        <taxon>Euteleostomi</taxon>
        <taxon>Mammalia</taxon>
        <taxon>Eutheria</taxon>
        <taxon>Laurasiatheria</taxon>
        <taxon>Carnivora</taxon>
        <taxon>Caniformia</taxon>
        <taxon>Canidae</taxon>
        <taxon>Nyctereutes</taxon>
    </lineage>
</organism>
<evidence type="ECO:0000313" key="1">
    <source>
        <dbReference type="EMBL" id="CAD7671960.1"/>
    </source>
</evidence>
<dbReference type="Proteomes" id="UP000645828">
    <property type="component" value="Unassembled WGS sequence"/>
</dbReference>
<keyword evidence="2" id="KW-1185">Reference proteome</keyword>
<dbReference type="AlphaFoldDB" id="A0A811Y2S8"/>
<gene>
    <name evidence="1" type="ORF">NYPRO_LOCUS4755</name>
</gene>
<proteinExistence type="predicted"/>
<protein>
    <submittedName>
        <fullName evidence="1">(raccoon dog) hypothetical protein</fullName>
    </submittedName>
</protein>
<comment type="caution">
    <text evidence="1">The sequence shown here is derived from an EMBL/GenBank/DDBJ whole genome shotgun (WGS) entry which is preliminary data.</text>
</comment>
<accession>A0A811Y2S8</accession>
<name>A0A811Y2S8_NYCPR</name>
<evidence type="ECO:0000313" key="2">
    <source>
        <dbReference type="Proteomes" id="UP000645828"/>
    </source>
</evidence>
<reference evidence="1" key="1">
    <citation type="submission" date="2020-12" db="EMBL/GenBank/DDBJ databases">
        <authorList>
            <consortium name="Molecular Ecology Group"/>
        </authorList>
    </citation>
    <scope>NUCLEOTIDE SEQUENCE</scope>
    <source>
        <strain evidence="1">TBG_1078</strain>
    </source>
</reference>
<dbReference type="EMBL" id="CAJHUB010000664">
    <property type="protein sequence ID" value="CAD7671960.1"/>
    <property type="molecule type" value="Genomic_DNA"/>
</dbReference>